<keyword evidence="2" id="KW-1185">Reference proteome</keyword>
<dbReference type="RefSeq" id="WP_345533154.1">
    <property type="nucleotide sequence ID" value="NZ_BAABLD010000008.1"/>
</dbReference>
<evidence type="ECO:0000313" key="2">
    <source>
        <dbReference type="Proteomes" id="UP001500547"/>
    </source>
</evidence>
<reference evidence="2" key="1">
    <citation type="journal article" date="2019" name="Int. J. Syst. Evol. Microbiol.">
        <title>The Global Catalogue of Microorganisms (GCM) 10K type strain sequencing project: providing services to taxonomists for standard genome sequencing and annotation.</title>
        <authorList>
            <consortium name="The Broad Institute Genomics Platform"/>
            <consortium name="The Broad Institute Genome Sequencing Center for Infectious Disease"/>
            <person name="Wu L."/>
            <person name="Ma J."/>
        </authorList>
    </citation>
    <scope>NUCLEOTIDE SEQUENCE [LARGE SCALE GENOMIC DNA]</scope>
    <source>
        <strain evidence="2">JCM 18715</strain>
    </source>
</reference>
<protein>
    <submittedName>
        <fullName evidence="1">DUF2277 domain-containing protein</fullName>
    </submittedName>
</protein>
<dbReference type="Pfam" id="PF10041">
    <property type="entry name" value="DUF2277"/>
    <property type="match status" value="1"/>
</dbReference>
<sequence length="94" mass="10343">MCRNIRTLFNFEPPATEAEIHDAALQFVRKLSGFSKPSQANAAVFEQAVEEVTLAARALIAGMVTTAQPRYREVEAAKARERSAARFARPHKAG</sequence>
<dbReference type="InterPro" id="IPR018735">
    <property type="entry name" value="DUF2277"/>
</dbReference>
<comment type="caution">
    <text evidence="1">The sequence shown here is derived from an EMBL/GenBank/DDBJ whole genome shotgun (WGS) entry which is preliminary data.</text>
</comment>
<evidence type="ECO:0000313" key="1">
    <source>
        <dbReference type="EMBL" id="GAA5166408.1"/>
    </source>
</evidence>
<dbReference type="Proteomes" id="UP001500547">
    <property type="component" value="Unassembled WGS sequence"/>
</dbReference>
<accession>A0ABP9QSM5</accession>
<name>A0ABP9QSM5_9RHOO</name>
<gene>
    <name evidence="1" type="ORF">GCM10025770_23510</name>
</gene>
<proteinExistence type="predicted"/>
<organism evidence="1 2">
    <name type="scientific">Viridibacterium curvum</name>
    <dbReference type="NCBI Taxonomy" id="1101404"/>
    <lineage>
        <taxon>Bacteria</taxon>
        <taxon>Pseudomonadati</taxon>
        <taxon>Pseudomonadota</taxon>
        <taxon>Betaproteobacteria</taxon>
        <taxon>Rhodocyclales</taxon>
        <taxon>Rhodocyclaceae</taxon>
        <taxon>Viridibacterium</taxon>
    </lineage>
</organism>
<dbReference type="EMBL" id="BAABLD010000008">
    <property type="protein sequence ID" value="GAA5166408.1"/>
    <property type="molecule type" value="Genomic_DNA"/>
</dbReference>